<keyword evidence="4" id="KW-1185">Reference proteome</keyword>
<keyword evidence="2" id="KW-0812">Transmembrane</keyword>
<proteinExistence type="predicted"/>
<evidence type="ECO:0000313" key="4">
    <source>
        <dbReference type="Proteomes" id="UP001500218"/>
    </source>
</evidence>
<feature type="region of interest" description="Disordered" evidence="1">
    <location>
        <begin position="554"/>
        <end position="574"/>
    </location>
</feature>
<evidence type="ECO:0000313" key="3">
    <source>
        <dbReference type="EMBL" id="GAA1792281.1"/>
    </source>
</evidence>
<accession>A0ABN2LL49</accession>
<reference evidence="3 4" key="1">
    <citation type="journal article" date="2019" name="Int. J. Syst. Evol. Microbiol.">
        <title>The Global Catalogue of Microorganisms (GCM) 10K type strain sequencing project: providing services to taxonomists for standard genome sequencing and annotation.</title>
        <authorList>
            <consortium name="The Broad Institute Genomics Platform"/>
            <consortium name="The Broad Institute Genome Sequencing Center for Infectious Disease"/>
            <person name="Wu L."/>
            <person name="Ma J."/>
        </authorList>
    </citation>
    <scope>NUCLEOTIDE SEQUENCE [LARGE SCALE GENOMIC DNA]</scope>
    <source>
        <strain evidence="3 4">JCM 13250</strain>
    </source>
</reference>
<feature type="transmembrane region" description="Helical" evidence="2">
    <location>
        <begin position="58"/>
        <end position="77"/>
    </location>
</feature>
<gene>
    <name evidence="3" type="ORF">GCM10009682_12810</name>
</gene>
<dbReference type="InterPro" id="IPR043148">
    <property type="entry name" value="TagF_C"/>
</dbReference>
<sequence length="605" mass="66674">MIKLAFQRFLGPVAANLLAVVAFVVAVGTGWRWVTLALVAATLAVNVMYREGVALGRYLVSRALVAGGVLAAFIRFLPDEVDWAFNASAALTLGYISMETVLNKVSSLPMDSRHLRVPHRPASWLINQTSVFYADCALIALFAVAPLIELQSWTVLICVIAVGVLHGLLVLESIYTKTHRRAGRDDITAGLTRYKPDFLIHWDAAPASMRQVLMWLPYLERVGARFAIVVRRRNCVDPMAAVTNRPVVLATSLQDIDAAAVPSLKAVFYVNNGMRNAHIVRFAEITHIQLLHGDSEKSTSANPITAMFDQVWVAGQAGIDRYAQNGVDIPAEKFRIVGRPQVETVKVVRTPINQVKNKVVLYAPTWVGTYGDTKNCSLEVGHKIIAALLARPDVTVYMRHHQLTTNDARSAAQLAELEKMLAKDRATTGRKHLWGDATAKGDFVDWANKADAMVADVSSVVSDFLYSEKPFAVTDMLDEGDQMEVSARIFGAAYQLRRNMSNAEEVIAQLLGDDPKAEIRQRVKTYYLGDFPSTRYADGFIEEARRALDRPTMGEVLGGATPHPSKPLMDIKGRDEEDEALEGYGPAYVISQRSSVENDEFSTAN</sequence>
<keyword evidence="2" id="KW-0472">Membrane</keyword>
<evidence type="ECO:0000256" key="1">
    <source>
        <dbReference type="SAM" id="MobiDB-lite"/>
    </source>
</evidence>
<dbReference type="RefSeq" id="WP_344127255.1">
    <property type="nucleotide sequence ID" value="NZ_BAAALT010000031.1"/>
</dbReference>
<dbReference type="InterPro" id="IPR007554">
    <property type="entry name" value="Glycerophosphate_synth"/>
</dbReference>
<dbReference type="SUPFAM" id="SSF53756">
    <property type="entry name" value="UDP-Glycosyltransferase/glycogen phosphorylase"/>
    <property type="match status" value="1"/>
</dbReference>
<dbReference type="Pfam" id="PF04464">
    <property type="entry name" value="Glyphos_transf"/>
    <property type="match status" value="1"/>
</dbReference>
<keyword evidence="2" id="KW-1133">Transmembrane helix</keyword>
<feature type="transmembrane region" description="Helical" evidence="2">
    <location>
        <begin position="124"/>
        <end position="144"/>
    </location>
</feature>
<feature type="transmembrane region" description="Helical" evidence="2">
    <location>
        <begin position="9"/>
        <end position="27"/>
    </location>
</feature>
<dbReference type="Gene3D" id="3.40.50.12580">
    <property type="match status" value="1"/>
</dbReference>
<organism evidence="3 4">
    <name type="scientific">Luedemannella flava</name>
    <dbReference type="NCBI Taxonomy" id="349316"/>
    <lineage>
        <taxon>Bacteria</taxon>
        <taxon>Bacillati</taxon>
        <taxon>Actinomycetota</taxon>
        <taxon>Actinomycetes</taxon>
        <taxon>Micromonosporales</taxon>
        <taxon>Micromonosporaceae</taxon>
        <taxon>Luedemannella</taxon>
    </lineage>
</organism>
<evidence type="ECO:0000256" key="2">
    <source>
        <dbReference type="SAM" id="Phobius"/>
    </source>
</evidence>
<protein>
    <submittedName>
        <fullName evidence="3">CDP-glycerol glycerophosphotransferase family protein</fullName>
    </submittedName>
</protein>
<feature type="transmembrane region" description="Helical" evidence="2">
    <location>
        <begin position="150"/>
        <end position="171"/>
    </location>
</feature>
<dbReference type="EMBL" id="BAAALT010000031">
    <property type="protein sequence ID" value="GAA1792281.1"/>
    <property type="molecule type" value="Genomic_DNA"/>
</dbReference>
<dbReference type="Proteomes" id="UP001500218">
    <property type="component" value="Unassembled WGS sequence"/>
</dbReference>
<name>A0ABN2LL49_9ACTN</name>
<comment type="caution">
    <text evidence="3">The sequence shown here is derived from an EMBL/GenBank/DDBJ whole genome shotgun (WGS) entry which is preliminary data.</text>
</comment>